<evidence type="ECO:0000313" key="1">
    <source>
        <dbReference type="EnsemblPlants" id="Ma07_p19760.1"/>
    </source>
</evidence>
<accession>A0A804JXK9</accession>
<dbReference type="InParanoid" id="A0A804JXK9"/>
<sequence length="79" mass="9384">MTLLRERERENIVMHGVPVRYMLEERERERDGVETKWERKRIALLSFVRCQEIFALFPAMESCSVASATFLAGEFTLFR</sequence>
<proteinExistence type="predicted"/>
<reference evidence="1" key="1">
    <citation type="submission" date="2021-05" db="UniProtKB">
        <authorList>
            <consortium name="EnsemblPlants"/>
        </authorList>
    </citation>
    <scope>IDENTIFICATION</scope>
    <source>
        <strain evidence="1">subsp. malaccensis</strain>
    </source>
</reference>
<protein>
    <submittedName>
        <fullName evidence="1">Uncharacterized protein</fullName>
    </submittedName>
</protein>
<keyword evidence="2" id="KW-1185">Reference proteome</keyword>
<dbReference type="AlphaFoldDB" id="A0A804JXK9"/>
<dbReference type="Gramene" id="Ma07_t19760.1">
    <property type="protein sequence ID" value="Ma07_p19760.1"/>
    <property type="gene ID" value="Ma07_g19760"/>
</dbReference>
<evidence type="ECO:0000313" key="2">
    <source>
        <dbReference type="Proteomes" id="UP000012960"/>
    </source>
</evidence>
<dbReference type="Proteomes" id="UP000012960">
    <property type="component" value="Unplaced"/>
</dbReference>
<organism evidence="1 2">
    <name type="scientific">Musa acuminata subsp. malaccensis</name>
    <name type="common">Wild banana</name>
    <name type="synonym">Musa malaccensis</name>
    <dbReference type="NCBI Taxonomy" id="214687"/>
    <lineage>
        <taxon>Eukaryota</taxon>
        <taxon>Viridiplantae</taxon>
        <taxon>Streptophyta</taxon>
        <taxon>Embryophyta</taxon>
        <taxon>Tracheophyta</taxon>
        <taxon>Spermatophyta</taxon>
        <taxon>Magnoliopsida</taxon>
        <taxon>Liliopsida</taxon>
        <taxon>Zingiberales</taxon>
        <taxon>Musaceae</taxon>
        <taxon>Musa</taxon>
    </lineage>
</organism>
<name>A0A804JXK9_MUSAM</name>
<dbReference type="EnsemblPlants" id="Ma07_t19760.1">
    <property type="protein sequence ID" value="Ma07_p19760.1"/>
    <property type="gene ID" value="Ma07_g19760"/>
</dbReference>